<comment type="subcellular location">
    <subcellularLocation>
        <location evidence="1">Membrane</location>
        <topology evidence="1">Multi-pass membrane protein</topology>
    </subcellularLocation>
</comment>
<feature type="transmembrane region" description="Helical" evidence="6">
    <location>
        <begin position="136"/>
        <end position="158"/>
    </location>
</feature>
<keyword evidence="5 6" id="KW-0472">Membrane</keyword>
<proteinExistence type="inferred from homology"/>
<comment type="similarity">
    <text evidence="2">Belongs to the acetate uptake transporter (AceTr) (TC 2.A.96) family.</text>
</comment>
<evidence type="ECO:0000256" key="6">
    <source>
        <dbReference type="SAM" id="Phobius"/>
    </source>
</evidence>
<dbReference type="Pfam" id="PF01184">
    <property type="entry name" value="Gpr1_Fun34_YaaH"/>
    <property type="match status" value="1"/>
</dbReference>
<feature type="transmembrane region" description="Helical" evidence="6">
    <location>
        <begin position="45"/>
        <end position="64"/>
    </location>
</feature>
<feature type="transmembrane region" description="Helical" evidence="6">
    <location>
        <begin position="170"/>
        <end position="189"/>
    </location>
</feature>
<evidence type="ECO:0000256" key="4">
    <source>
        <dbReference type="ARBA" id="ARBA00022989"/>
    </source>
</evidence>
<feature type="transmembrane region" description="Helical" evidence="6">
    <location>
        <begin position="71"/>
        <end position="98"/>
    </location>
</feature>
<protein>
    <submittedName>
        <fullName evidence="7">Inner membrane protein YaaH</fullName>
    </submittedName>
</protein>
<dbReference type="RefSeq" id="WP_087659891.1">
    <property type="nucleotide sequence ID" value="NZ_FCOL02000081.1"/>
</dbReference>
<dbReference type="Proteomes" id="UP000054925">
    <property type="component" value="Unassembled WGS sequence"/>
</dbReference>
<dbReference type="NCBIfam" id="NF038013">
    <property type="entry name" value="AceTr_1"/>
    <property type="match status" value="1"/>
</dbReference>
<evidence type="ECO:0000313" key="8">
    <source>
        <dbReference type="Proteomes" id="UP000054925"/>
    </source>
</evidence>
<accession>A0A158KNL6</accession>
<dbReference type="PANTHER" id="PTHR30178">
    <property type="entry name" value="INNER MEMBRANE PROTEIN YAAH"/>
    <property type="match status" value="1"/>
</dbReference>
<feature type="transmembrane region" description="Helical" evidence="6">
    <location>
        <begin position="110"/>
        <end position="129"/>
    </location>
</feature>
<dbReference type="EMBL" id="FCOL02000081">
    <property type="protein sequence ID" value="SAL82674.1"/>
    <property type="molecule type" value="Genomic_DNA"/>
</dbReference>
<keyword evidence="8" id="KW-1185">Reference proteome</keyword>
<dbReference type="InterPro" id="IPR000791">
    <property type="entry name" value="Gpr1/Fun34/SatP-like"/>
</dbReference>
<feature type="transmembrane region" description="Helical" evidence="6">
    <location>
        <begin position="12"/>
        <end position="33"/>
    </location>
</feature>
<reference evidence="7" key="1">
    <citation type="submission" date="2016-01" db="EMBL/GenBank/DDBJ databases">
        <authorList>
            <person name="Peeters C."/>
        </authorList>
    </citation>
    <scope>NUCLEOTIDE SEQUENCE [LARGE SCALE GENOMIC DNA]</scope>
    <source>
        <strain evidence="7">LMG 22937</strain>
    </source>
</reference>
<sequence>MQAQQNVTETKILMSDPTALGVFGLAMVTFVAASQKMGWTTGVTYLIPWALFLGSMAQVWASFVDFKKNNYFGAIVLGAYGLFWVAVGMHWAISLGWFGAVGDKADPRQLAYACFGYTIFSLFIMVAAFEANKVFAAILVLINVLLPSLGLSILGIHREFFSLLAAYSELLISLLGLYCAGAVFLNTYFGRVLLPLGKPFGFIQKGAGGQRKGALQAADLLDLKKIA</sequence>
<name>A0A158KNL6_9BURK</name>
<dbReference type="GO" id="GO:0016020">
    <property type="term" value="C:membrane"/>
    <property type="evidence" value="ECO:0007669"/>
    <property type="project" value="UniProtKB-SubCell"/>
</dbReference>
<dbReference type="InterPro" id="IPR047623">
    <property type="entry name" value="SatP"/>
</dbReference>
<evidence type="ECO:0000256" key="2">
    <source>
        <dbReference type="ARBA" id="ARBA00005587"/>
    </source>
</evidence>
<evidence type="ECO:0000256" key="1">
    <source>
        <dbReference type="ARBA" id="ARBA00004141"/>
    </source>
</evidence>
<evidence type="ECO:0000313" key="7">
    <source>
        <dbReference type="EMBL" id="SAL82674.1"/>
    </source>
</evidence>
<dbReference type="OrthoDB" id="9787939at2"/>
<evidence type="ECO:0000256" key="5">
    <source>
        <dbReference type="ARBA" id="ARBA00023136"/>
    </source>
</evidence>
<dbReference type="AlphaFoldDB" id="A0A158KNL6"/>
<comment type="caution">
    <text evidence="7">The sequence shown here is derived from an EMBL/GenBank/DDBJ whole genome shotgun (WGS) entry which is preliminary data.</text>
</comment>
<keyword evidence="3 6" id="KW-0812">Transmembrane</keyword>
<dbReference type="PANTHER" id="PTHR30178:SF3">
    <property type="entry name" value="SUCCINATE-ACETATE_PROTON SYMPORTER SATP"/>
    <property type="match status" value="1"/>
</dbReference>
<keyword evidence="4 6" id="KW-1133">Transmembrane helix</keyword>
<evidence type="ECO:0000256" key="3">
    <source>
        <dbReference type="ARBA" id="ARBA00022692"/>
    </source>
</evidence>
<organism evidence="7 8">
    <name type="scientific">Caballeronia terrestris</name>
    <dbReference type="NCBI Taxonomy" id="1226301"/>
    <lineage>
        <taxon>Bacteria</taxon>
        <taxon>Pseudomonadati</taxon>
        <taxon>Pseudomonadota</taxon>
        <taxon>Betaproteobacteria</taxon>
        <taxon>Burkholderiales</taxon>
        <taxon>Burkholderiaceae</taxon>
        <taxon>Caballeronia</taxon>
    </lineage>
</organism>
<gene>
    <name evidence="7" type="primary">yaaH_1</name>
    <name evidence="7" type="ORF">AWB67_06191</name>
</gene>